<reference evidence="1 2" key="1">
    <citation type="journal article" date="2018" name="Nat. Ecol. Evol.">
        <title>Genomic signatures of mitonuclear coevolution across populations of Tigriopus californicus.</title>
        <authorList>
            <person name="Barreto F.S."/>
            <person name="Watson E.T."/>
            <person name="Lima T.G."/>
            <person name="Willett C.S."/>
            <person name="Edmands S."/>
            <person name="Li W."/>
            <person name="Burton R.S."/>
        </authorList>
    </citation>
    <scope>NUCLEOTIDE SEQUENCE [LARGE SCALE GENOMIC DNA]</scope>
    <source>
        <strain evidence="1 2">San Diego</strain>
    </source>
</reference>
<name>A0A553PQM8_TIGCA</name>
<sequence length="60" mass="7048">MRENACIFKKNSFNFETNRLASARLLVFESNPMIMEKEPLPRFDLSELTFTKVSHRADLL</sequence>
<dbReference type="Proteomes" id="UP000318571">
    <property type="component" value="Chromosome 6"/>
</dbReference>
<keyword evidence="2" id="KW-1185">Reference proteome</keyword>
<organism evidence="1 2">
    <name type="scientific">Tigriopus californicus</name>
    <name type="common">Marine copepod</name>
    <dbReference type="NCBI Taxonomy" id="6832"/>
    <lineage>
        <taxon>Eukaryota</taxon>
        <taxon>Metazoa</taxon>
        <taxon>Ecdysozoa</taxon>
        <taxon>Arthropoda</taxon>
        <taxon>Crustacea</taxon>
        <taxon>Multicrustacea</taxon>
        <taxon>Hexanauplia</taxon>
        <taxon>Copepoda</taxon>
        <taxon>Harpacticoida</taxon>
        <taxon>Harpacticidae</taxon>
        <taxon>Tigriopus</taxon>
    </lineage>
</organism>
<evidence type="ECO:0000313" key="2">
    <source>
        <dbReference type="Proteomes" id="UP000318571"/>
    </source>
</evidence>
<dbReference type="EMBL" id="VCGU01000002">
    <property type="protein sequence ID" value="TRY79989.1"/>
    <property type="molecule type" value="Genomic_DNA"/>
</dbReference>
<proteinExistence type="predicted"/>
<accession>A0A553PQM8</accession>
<protein>
    <submittedName>
        <fullName evidence="1">Uncharacterized protein</fullName>
    </submittedName>
</protein>
<dbReference type="AlphaFoldDB" id="A0A553PQM8"/>
<evidence type="ECO:0000313" key="1">
    <source>
        <dbReference type="EMBL" id="TRY79989.1"/>
    </source>
</evidence>
<comment type="caution">
    <text evidence="1">The sequence shown here is derived from an EMBL/GenBank/DDBJ whole genome shotgun (WGS) entry which is preliminary data.</text>
</comment>
<gene>
    <name evidence="1" type="ORF">TCAL_11362</name>
</gene>